<name>A0A1X2HCE5_SYNRA</name>
<organism evidence="2 3">
    <name type="scientific">Syncephalastrum racemosum</name>
    <name type="common">Filamentous fungus</name>
    <dbReference type="NCBI Taxonomy" id="13706"/>
    <lineage>
        <taxon>Eukaryota</taxon>
        <taxon>Fungi</taxon>
        <taxon>Fungi incertae sedis</taxon>
        <taxon>Mucoromycota</taxon>
        <taxon>Mucoromycotina</taxon>
        <taxon>Mucoromycetes</taxon>
        <taxon>Mucorales</taxon>
        <taxon>Syncephalastraceae</taxon>
        <taxon>Syncephalastrum</taxon>
    </lineage>
</organism>
<evidence type="ECO:0000256" key="1">
    <source>
        <dbReference type="SAM" id="MobiDB-lite"/>
    </source>
</evidence>
<dbReference type="InParanoid" id="A0A1X2HCE5"/>
<dbReference type="AlphaFoldDB" id="A0A1X2HCE5"/>
<comment type="caution">
    <text evidence="2">The sequence shown here is derived from an EMBL/GenBank/DDBJ whole genome shotgun (WGS) entry which is preliminary data.</text>
</comment>
<reference evidence="2 3" key="1">
    <citation type="submission" date="2016-07" db="EMBL/GenBank/DDBJ databases">
        <title>Pervasive Adenine N6-methylation of Active Genes in Fungi.</title>
        <authorList>
            <consortium name="DOE Joint Genome Institute"/>
            <person name="Mondo S.J."/>
            <person name="Dannebaum R.O."/>
            <person name="Kuo R.C."/>
            <person name="Labutti K."/>
            <person name="Haridas S."/>
            <person name="Kuo A."/>
            <person name="Salamov A."/>
            <person name="Ahrendt S.R."/>
            <person name="Lipzen A."/>
            <person name="Sullivan W."/>
            <person name="Andreopoulos W.B."/>
            <person name="Clum A."/>
            <person name="Lindquist E."/>
            <person name="Daum C."/>
            <person name="Ramamoorthy G.K."/>
            <person name="Gryganskyi A."/>
            <person name="Culley D."/>
            <person name="Magnuson J.K."/>
            <person name="James T.Y."/>
            <person name="O'Malley M.A."/>
            <person name="Stajich J.E."/>
            <person name="Spatafora J.W."/>
            <person name="Visel A."/>
            <person name="Grigoriev I.V."/>
        </authorList>
    </citation>
    <scope>NUCLEOTIDE SEQUENCE [LARGE SCALE GENOMIC DNA]</scope>
    <source>
        <strain evidence="2 3">NRRL 2496</strain>
    </source>
</reference>
<evidence type="ECO:0000313" key="3">
    <source>
        <dbReference type="Proteomes" id="UP000242180"/>
    </source>
</evidence>
<sequence>MAATTYSSPLTPSIGQSPAIRLRRATAISQSYIFRMAPQKSSILRLSRCISSKEFIGSLSSSRTAQSRWNGLRWCIFTERSGKASILNFTINDIGGISFSKKQMVPPKSQDPSEEQTVAPSGEELPAANKSDSQSFVPSVVKEKYDELFENARIAIDPITAL</sequence>
<protein>
    <submittedName>
        <fullName evidence="2">Uncharacterized protein</fullName>
    </submittedName>
</protein>
<accession>A0A1X2HCE5</accession>
<keyword evidence="3" id="KW-1185">Reference proteome</keyword>
<dbReference type="EMBL" id="MCGN01000005">
    <property type="protein sequence ID" value="ORY96473.1"/>
    <property type="molecule type" value="Genomic_DNA"/>
</dbReference>
<dbReference type="Proteomes" id="UP000242180">
    <property type="component" value="Unassembled WGS sequence"/>
</dbReference>
<proteinExistence type="predicted"/>
<evidence type="ECO:0000313" key="2">
    <source>
        <dbReference type="EMBL" id="ORY96473.1"/>
    </source>
</evidence>
<gene>
    <name evidence="2" type="ORF">BCR43DRAFT_277355</name>
</gene>
<feature type="region of interest" description="Disordered" evidence="1">
    <location>
        <begin position="102"/>
        <end position="136"/>
    </location>
</feature>